<evidence type="ECO:0000313" key="2">
    <source>
        <dbReference type="Proteomes" id="UP000291301"/>
    </source>
</evidence>
<dbReference type="EMBL" id="SJST01000002">
    <property type="protein sequence ID" value="TCD15488.1"/>
    <property type="molecule type" value="Genomic_DNA"/>
</dbReference>
<comment type="caution">
    <text evidence="1">The sequence shown here is derived from an EMBL/GenBank/DDBJ whole genome shotgun (WGS) entry which is preliminary data.</text>
</comment>
<protein>
    <recommendedName>
        <fullName evidence="3">Tetratricopeptide repeat protein</fullName>
    </recommendedName>
</protein>
<proteinExistence type="predicted"/>
<sequence>MDSAIIAADAAGDPRALSVLYGKAALALEQKGDIESACFFYTHAFVFALEAGSEAAKTYRAALLRHGRI</sequence>
<evidence type="ECO:0000313" key="1">
    <source>
        <dbReference type="EMBL" id="TCD15488.1"/>
    </source>
</evidence>
<name>A0A4R0PFP7_9HYPH</name>
<organism evidence="1 2">
    <name type="scientific">Oricola cellulosilytica</name>
    <dbReference type="NCBI Taxonomy" id="1429082"/>
    <lineage>
        <taxon>Bacteria</taxon>
        <taxon>Pseudomonadati</taxon>
        <taxon>Pseudomonadota</taxon>
        <taxon>Alphaproteobacteria</taxon>
        <taxon>Hyphomicrobiales</taxon>
        <taxon>Ahrensiaceae</taxon>
        <taxon>Oricola</taxon>
    </lineage>
</organism>
<dbReference type="Proteomes" id="UP000291301">
    <property type="component" value="Unassembled WGS sequence"/>
</dbReference>
<accession>A0A4R0PFP7</accession>
<dbReference type="OrthoDB" id="7864216at2"/>
<evidence type="ECO:0008006" key="3">
    <source>
        <dbReference type="Google" id="ProtNLM"/>
    </source>
</evidence>
<gene>
    <name evidence="1" type="ORF">E0D97_05375</name>
</gene>
<keyword evidence="2" id="KW-1185">Reference proteome</keyword>
<dbReference type="AlphaFoldDB" id="A0A4R0PFP7"/>
<reference evidence="1 2" key="1">
    <citation type="journal article" date="2015" name="Antonie Van Leeuwenhoek">
        <title>Oricola cellulosilytica gen. nov., sp. nov., a cellulose-degrading bacterium of the family Phyllobacteriaceae isolated from surface seashore water, and emended descriptions of Mesorhizobium loti and Phyllobacterium myrsinacearum.</title>
        <authorList>
            <person name="Hameed A."/>
            <person name="Shahina M."/>
            <person name="Lai W.A."/>
            <person name="Lin S.Y."/>
            <person name="Young L.S."/>
            <person name="Liu Y.C."/>
            <person name="Hsu Y.H."/>
            <person name="Young C.C."/>
        </authorList>
    </citation>
    <scope>NUCLEOTIDE SEQUENCE [LARGE SCALE GENOMIC DNA]</scope>
    <source>
        <strain evidence="1 2">KCTC 52183</strain>
    </source>
</reference>